<accession>A0A0J7NS07</accession>
<dbReference type="EMBL" id="LBMM01002132">
    <property type="protein sequence ID" value="KMQ95230.1"/>
    <property type="molecule type" value="Genomic_DNA"/>
</dbReference>
<reference evidence="1 2" key="1">
    <citation type="submission" date="2015-04" db="EMBL/GenBank/DDBJ databases">
        <title>Lasius niger genome sequencing.</title>
        <authorList>
            <person name="Konorov E.A."/>
            <person name="Nikitin M.A."/>
            <person name="Kirill M.V."/>
            <person name="Chang P."/>
        </authorList>
    </citation>
    <scope>NUCLEOTIDE SEQUENCE [LARGE SCALE GENOMIC DNA]</scope>
    <source>
        <tissue evidence="1">Whole</tissue>
    </source>
</reference>
<evidence type="ECO:0000313" key="2">
    <source>
        <dbReference type="Proteomes" id="UP000036403"/>
    </source>
</evidence>
<dbReference type="Proteomes" id="UP000036403">
    <property type="component" value="Unassembled WGS sequence"/>
</dbReference>
<comment type="caution">
    <text evidence="1">The sequence shown here is derived from an EMBL/GenBank/DDBJ whole genome shotgun (WGS) entry which is preliminary data.</text>
</comment>
<proteinExistence type="predicted"/>
<dbReference type="PANTHER" id="PTHR46790:SF1">
    <property type="entry name" value="CENTROMERE PROTEIN N"/>
    <property type="match status" value="1"/>
</dbReference>
<gene>
    <name evidence="1" type="ORF">RF55_4566</name>
</gene>
<sequence>MASRLIKHQLISVIKRFKFDELESSVIPIFPEISWSDVRSKLIKNHKRFTVNNAARVIEEILNDIDLREKDLRNRLTTLEVTDISRHDNRKIWYGYELTGTGRPLNHFEKRQIQESIKEEFHSNGLNIDVKAAIYDNITFVNIKEKKKTKKQVHHTMPIFFALFLGHKYLFCTKKNISHDFIKSMAIALGYNNSKRIKLMGKDLRSLIRLLWNKQQGTLHIEDIHQPSVYEPSNPITSNNGIDYTQNKQRKSYAEKCFRKDPPTLELLVVNGPEESIQHEAVASLLPDDSIHMNWEFRSHNIAGFLTSLIEKRAVPLPLPDYVANLMTVGRNELTLRAD</sequence>
<dbReference type="PaxDb" id="67767-A0A0J7NS07"/>
<evidence type="ECO:0000313" key="1">
    <source>
        <dbReference type="EMBL" id="KMQ95230.1"/>
    </source>
</evidence>
<dbReference type="OrthoDB" id="8184399at2759"/>
<dbReference type="AlphaFoldDB" id="A0A0J7NS07"/>
<dbReference type="InterPro" id="IPR052011">
    <property type="entry name" value="CENP-NAC/CAD_complex"/>
</dbReference>
<dbReference type="PANTHER" id="PTHR46790">
    <property type="entry name" value="CENTROMERE PROTEIN N"/>
    <property type="match status" value="1"/>
</dbReference>
<organism evidence="1 2">
    <name type="scientific">Lasius niger</name>
    <name type="common">Black garden ant</name>
    <dbReference type="NCBI Taxonomy" id="67767"/>
    <lineage>
        <taxon>Eukaryota</taxon>
        <taxon>Metazoa</taxon>
        <taxon>Ecdysozoa</taxon>
        <taxon>Arthropoda</taxon>
        <taxon>Hexapoda</taxon>
        <taxon>Insecta</taxon>
        <taxon>Pterygota</taxon>
        <taxon>Neoptera</taxon>
        <taxon>Endopterygota</taxon>
        <taxon>Hymenoptera</taxon>
        <taxon>Apocrita</taxon>
        <taxon>Aculeata</taxon>
        <taxon>Formicoidea</taxon>
        <taxon>Formicidae</taxon>
        <taxon>Formicinae</taxon>
        <taxon>Lasius</taxon>
        <taxon>Lasius</taxon>
    </lineage>
</organism>
<dbReference type="GO" id="GO:0005654">
    <property type="term" value="C:nucleoplasm"/>
    <property type="evidence" value="ECO:0007669"/>
    <property type="project" value="TreeGrafter"/>
</dbReference>
<protein>
    <submittedName>
        <fullName evidence="1">Uncharacterized protein</fullName>
    </submittedName>
</protein>
<name>A0A0J7NS07_LASNI</name>
<keyword evidence="2" id="KW-1185">Reference proteome</keyword>